<gene>
    <name evidence="7" type="primary">AS3MT</name>
</gene>
<keyword evidence="5" id="KW-0812">Transmembrane</keyword>
<comment type="caution">
    <text evidence="4">Lacks conserved residue(s) required for the propagation of feature annotation.</text>
</comment>
<evidence type="ECO:0000256" key="4">
    <source>
        <dbReference type="PROSITE-ProRule" id="PRU00302"/>
    </source>
</evidence>
<dbReference type="Pfam" id="PF00084">
    <property type="entry name" value="Sushi"/>
    <property type="match status" value="3"/>
</dbReference>
<dbReference type="SUPFAM" id="SSF57535">
    <property type="entry name" value="Complement control module/SCR domain"/>
    <property type="match status" value="3"/>
</dbReference>
<dbReference type="Gene3D" id="2.10.70.10">
    <property type="entry name" value="Complement Module, domain 1"/>
    <property type="match status" value="3"/>
</dbReference>
<dbReference type="PANTHER" id="PTHR45656">
    <property type="entry name" value="PROTEIN CBR-CLEC-78"/>
    <property type="match status" value="1"/>
</dbReference>
<keyword evidence="3 4" id="KW-1015">Disulfide bond</keyword>
<feature type="disulfide bond" evidence="4">
    <location>
        <begin position="62"/>
        <end position="89"/>
    </location>
</feature>
<keyword evidence="5" id="KW-0472">Membrane</keyword>
<accession>A0AAY4DME5</accession>
<evidence type="ECO:0000313" key="7">
    <source>
        <dbReference type="Ensembl" id="ENSDCDP00010046374.1"/>
    </source>
</evidence>
<dbReference type="CDD" id="cd00033">
    <property type="entry name" value="CCP"/>
    <property type="match status" value="2"/>
</dbReference>
<dbReference type="InterPro" id="IPR051277">
    <property type="entry name" value="SEZ6_CSMD_C4BPB_Regulators"/>
</dbReference>
<dbReference type="SMART" id="SM00032">
    <property type="entry name" value="CCP"/>
    <property type="match status" value="3"/>
</dbReference>
<protein>
    <recommendedName>
        <fullName evidence="6">Sushi domain-containing protein</fullName>
    </recommendedName>
</protein>
<evidence type="ECO:0000256" key="2">
    <source>
        <dbReference type="ARBA" id="ARBA00022737"/>
    </source>
</evidence>
<feature type="domain" description="Sushi" evidence="6">
    <location>
        <begin position="29"/>
        <end position="91"/>
    </location>
</feature>
<evidence type="ECO:0000256" key="1">
    <source>
        <dbReference type="ARBA" id="ARBA00022729"/>
    </source>
</evidence>
<feature type="transmembrane region" description="Helical" evidence="5">
    <location>
        <begin position="284"/>
        <end position="306"/>
    </location>
</feature>
<organism evidence="7 8">
    <name type="scientific">Denticeps clupeoides</name>
    <name type="common">denticle herring</name>
    <dbReference type="NCBI Taxonomy" id="299321"/>
    <lineage>
        <taxon>Eukaryota</taxon>
        <taxon>Metazoa</taxon>
        <taxon>Chordata</taxon>
        <taxon>Craniata</taxon>
        <taxon>Vertebrata</taxon>
        <taxon>Euteleostomi</taxon>
        <taxon>Actinopterygii</taxon>
        <taxon>Neopterygii</taxon>
        <taxon>Teleostei</taxon>
        <taxon>Clupei</taxon>
        <taxon>Clupeiformes</taxon>
        <taxon>Denticipitoidei</taxon>
        <taxon>Denticipitidae</taxon>
        <taxon>Denticeps</taxon>
    </lineage>
</organism>
<reference evidence="7" key="2">
    <citation type="submission" date="2025-08" db="UniProtKB">
        <authorList>
            <consortium name="Ensembl"/>
        </authorList>
    </citation>
    <scope>IDENTIFICATION</scope>
</reference>
<dbReference type="Ensembl" id="ENSDCDT00010056574.1">
    <property type="protein sequence ID" value="ENSDCDP00010046374.1"/>
    <property type="gene ID" value="ENSDCDG00010028349.1"/>
</dbReference>
<feature type="domain" description="Sushi" evidence="6">
    <location>
        <begin position="150"/>
        <end position="211"/>
    </location>
</feature>
<dbReference type="GeneTree" id="ENSGT00940000163310"/>
<keyword evidence="5" id="KW-1133">Transmembrane helix</keyword>
<reference evidence="7 8" key="1">
    <citation type="submission" date="2020-06" db="EMBL/GenBank/DDBJ databases">
        <authorList>
            <consortium name="Wellcome Sanger Institute Data Sharing"/>
        </authorList>
    </citation>
    <scope>NUCLEOTIDE SEQUENCE [LARGE SCALE GENOMIC DNA]</scope>
</reference>
<dbReference type="AlphaFoldDB" id="A0AAY4DME5"/>
<proteinExistence type="predicted"/>
<keyword evidence="1" id="KW-0732">Signal</keyword>
<feature type="transmembrane region" description="Helical" evidence="5">
    <location>
        <begin position="318"/>
        <end position="342"/>
    </location>
</feature>
<evidence type="ECO:0000256" key="5">
    <source>
        <dbReference type="SAM" id="Phobius"/>
    </source>
</evidence>
<evidence type="ECO:0000259" key="6">
    <source>
        <dbReference type="PROSITE" id="PS50923"/>
    </source>
</evidence>
<dbReference type="Proteomes" id="UP000694580">
    <property type="component" value="Chromosome 12"/>
</dbReference>
<keyword evidence="8" id="KW-1185">Reference proteome</keyword>
<reference evidence="7" key="3">
    <citation type="submission" date="2025-09" db="UniProtKB">
        <authorList>
            <consortium name="Ensembl"/>
        </authorList>
    </citation>
    <scope>IDENTIFICATION</scope>
</reference>
<dbReference type="InterPro" id="IPR035976">
    <property type="entry name" value="Sushi/SCR/CCP_sf"/>
</dbReference>
<keyword evidence="2" id="KW-0677">Repeat</keyword>
<evidence type="ECO:0000313" key="8">
    <source>
        <dbReference type="Proteomes" id="UP000694580"/>
    </source>
</evidence>
<dbReference type="PROSITE" id="PS50923">
    <property type="entry name" value="SUSHI"/>
    <property type="match status" value="2"/>
</dbReference>
<dbReference type="PANTHER" id="PTHR45656:SF4">
    <property type="entry name" value="PROTEIN CBR-CLEC-78"/>
    <property type="match status" value="1"/>
</dbReference>
<name>A0AAY4DME5_9TELE</name>
<sequence>MTCRRRIVADRILYRCSMTILILTCRAKAQCDKPEPEGHVLLSDEAILLNSYPGGSAVTLECANGYEELSGSDTITCTDGAWSDVELVCRKKDCGPPRAPDHLSFVYSENGTLFGAYAKAVCDPGYQLYGATYWQCLARGWIGTANCFAVQCRGPQEIKNGWISDRVTMDPVVFGNVITYSCNDGYTLIGNRSLTCEANGQYSSLPPECSDAVATVADVTVTATMTTAAILLENEVTVREKNESNTVTTLRPLATVASSTKVEELSEYSADEAEINVRQHEKHWVTVGIAIFGTVTVALVIGFWLYKRNKRTGWVHPTFFFFCVPALLCGFLSACKASLALLEFGGPESRVWALPGKFCRWFLAGPCIFSTLPASSDKKKGGKVQTSVERY</sequence>
<evidence type="ECO:0000256" key="3">
    <source>
        <dbReference type="ARBA" id="ARBA00023157"/>
    </source>
</evidence>
<keyword evidence="4" id="KW-0768">Sushi</keyword>
<dbReference type="InterPro" id="IPR000436">
    <property type="entry name" value="Sushi_SCR_CCP_dom"/>
</dbReference>
<feature type="disulfide bond" evidence="4">
    <location>
        <begin position="182"/>
        <end position="209"/>
    </location>
</feature>